<comment type="similarity">
    <text evidence="2 8">Belongs to the peptidase S1B family.</text>
</comment>
<dbReference type="PRINTS" id="PR00839">
    <property type="entry name" value="V8PROTEASE"/>
</dbReference>
<keyword evidence="10" id="KW-1185">Reference proteome</keyword>
<keyword evidence="5" id="KW-0732">Signal</keyword>
<keyword evidence="9" id="KW-0255">Endonuclease</keyword>
<dbReference type="RefSeq" id="WP_236499807.1">
    <property type="nucleotide sequence ID" value="NZ_CP091244.1"/>
</dbReference>
<reference evidence="9" key="1">
    <citation type="journal article" date="2022" name="Microorganisms">
        <title>Two New Species of Filamentous Sulfur Bacteria of the Genus Thiothrix, Thiothrix winogradskyi sp. nov. and 'Candidatus Thiothrix sulfatifontis' sp. nov.</title>
        <authorList>
            <person name="Ravin N.V."/>
            <person name="Rossetti S."/>
            <person name="Beletsky A.V."/>
            <person name="Kadnikov V.V."/>
            <person name="Rudenko T.S."/>
            <person name="Smolyakov D.D."/>
            <person name="Moskvitina M.I."/>
            <person name="Gureeva M.V."/>
            <person name="Mardanov A.V."/>
            <person name="Grabovich M.Y."/>
        </authorList>
    </citation>
    <scope>NUCLEOTIDE SEQUENCE</scope>
    <source>
        <strain evidence="9">CT3</strain>
    </source>
</reference>
<proteinExistence type="inferred from homology"/>
<dbReference type="Pfam" id="PF04231">
    <property type="entry name" value="Endonuclease_1"/>
    <property type="match status" value="1"/>
</dbReference>
<comment type="similarity">
    <text evidence="1">Belongs to the EndA/NucM nuclease family.</text>
</comment>
<evidence type="ECO:0000313" key="10">
    <source>
        <dbReference type="Proteomes" id="UP001054801"/>
    </source>
</evidence>
<dbReference type="GO" id="GO:0004519">
    <property type="term" value="F:endonuclease activity"/>
    <property type="evidence" value="ECO:0007669"/>
    <property type="project" value="UniProtKB-KW"/>
</dbReference>
<keyword evidence="4" id="KW-0540">Nuclease</keyword>
<protein>
    <recommendedName>
        <fullName evidence="8">Serine protease</fullName>
        <ecNumber evidence="8">3.4.21.-</ecNumber>
    </recommendedName>
</protein>
<keyword evidence="3 8" id="KW-0645">Protease</keyword>
<evidence type="ECO:0000313" key="9">
    <source>
        <dbReference type="EMBL" id="UJS25073.1"/>
    </source>
</evidence>
<dbReference type="EMBL" id="CP091244">
    <property type="protein sequence ID" value="UJS25073.1"/>
    <property type="molecule type" value="Genomic_DNA"/>
</dbReference>
<sequence>MSTSDSFIELLSATEQRYAQRATRRRQHANLAPKRILADNDLLSTRFLKQALTVSRAVVRILIRTKDGKLRGYGTGFLISPRLLLTNNHVLGNAEAAGYSQAEFNYELGENNQPEASLRVTFDPASLFLTDEALDYTLVAVSAEATMAVYGWLPLHNPPDIKVGQWVNIIQHPSGEPKQLALRDNQVIDAPQPFLHYRTDTSPGSSGSPVFTDQWEVVALHHSGVPLRDDQGRYLATDGSVWTPDMGEHRIAWKANEGVLLKHIIAHIQQQTLPPEQQALLAGVFSPVSAPVTDDSDLQSDLAALTDSVDRDYYDAETDQAAAASYYATIQTDADPEQLFQQLSDLVRATHRKTFAYKPSTHVYPWVDLHPDRKLRSIYSGETVEAETFIREDFRIDQLRAARLREFLLLETSTPIGREQLALEWERLEAELPYNCEHVVPQSWFQKKEPMRGDLHHLFACESRCNSFRGNIPYFDFADYEEVVRDDCGKLESNQFEPAHGKGTVARATLYFLLRYPRVVGDATRELQRERLPTLLAWHTAFPPDEYEFHRNAVISGMQGNRNPLIDHPEWAEKVDFTQGMG</sequence>
<dbReference type="PANTHER" id="PTHR33607">
    <property type="entry name" value="ENDONUCLEASE-1"/>
    <property type="match status" value="1"/>
</dbReference>
<dbReference type="Proteomes" id="UP001054801">
    <property type="component" value="Chromosome"/>
</dbReference>
<dbReference type="InterPro" id="IPR007346">
    <property type="entry name" value="Endonuclease-I"/>
</dbReference>
<evidence type="ECO:0000256" key="2">
    <source>
        <dbReference type="ARBA" id="ARBA00008764"/>
    </source>
</evidence>
<dbReference type="SUPFAM" id="SSF54060">
    <property type="entry name" value="His-Me finger endonucleases"/>
    <property type="match status" value="1"/>
</dbReference>
<dbReference type="Gene3D" id="2.40.10.10">
    <property type="entry name" value="Trypsin-like serine proteases"/>
    <property type="match status" value="2"/>
</dbReference>
<evidence type="ECO:0000256" key="5">
    <source>
        <dbReference type="ARBA" id="ARBA00022729"/>
    </source>
</evidence>
<evidence type="ECO:0000256" key="1">
    <source>
        <dbReference type="ARBA" id="ARBA00006429"/>
    </source>
</evidence>
<dbReference type="InterPro" id="IPR009003">
    <property type="entry name" value="Peptidase_S1_PA"/>
</dbReference>
<evidence type="ECO:0000256" key="4">
    <source>
        <dbReference type="ARBA" id="ARBA00022722"/>
    </source>
</evidence>
<dbReference type="Pfam" id="PF13365">
    <property type="entry name" value="Trypsin_2"/>
    <property type="match status" value="1"/>
</dbReference>
<evidence type="ECO:0000256" key="6">
    <source>
        <dbReference type="ARBA" id="ARBA00022801"/>
    </source>
</evidence>
<dbReference type="InterPro" id="IPR008256">
    <property type="entry name" value="Peptidase_S1B"/>
</dbReference>
<organism evidence="9 10">
    <name type="scientific">Thiothrix winogradskyi</name>
    <dbReference type="NCBI Taxonomy" id="96472"/>
    <lineage>
        <taxon>Bacteria</taxon>
        <taxon>Pseudomonadati</taxon>
        <taxon>Pseudomonadota</taxon>
        <taxon>Gammaproteobacteria</taxon>
        <taxon>Thiotrichales</taxon>
        <taxon>Thiotrichaceae</taxon>
        <taxon>Thiothrix</taxon>
    </lineage>
</organism>
<gene>
    <name evidence="9" type="ORF">L2Y54_03290</name>
</gene>
<name>A0ABY3T3H6_9GAMM</name>
<evidence type="ECO:0000256" key="3">
    <source>
        <dbReference type="ARBA" id="ARBA00022670"/>
    </source>
</evidence>
<evidence type="ECO:0000256" key="8">
    <source>
        <dbReference type="RuleBase" id="RU004296"/>
    </source>
</evidence>
<evidence type="ECO:0000256" key="7">
    <source>
        <dbReference type="ARBA" id="ARBA00022825"/>
    </source>
</evidence>
<dbReference type="EC" id="3.4.21.-" evidence="8"/>
<dbReference type="InterPro" id="IPR044925">
    <property type="entry name" value="His-Me_finger_sf"/>
</dbReference>
<dbReference type="InterPro" id="IPR043504">
    <property type="entry name" value="Peptidase_S1_PA_chymotrypsin"/>
</dbReference>
<dbReference type="SUPFAM" id="SSF50494">
    <property type="entry name" value="Trypsin-like serine proteases"/>
    <property type="match status" value="1"/>
</dbReference>
<dbReference type="PANTHER" id="PTHR33607:SF2">
    <property type="entry name" value="ENDONUCLEASE-1"/>
    <property type="match status" value="1"/>
</dbReference>
<keyword evidence="6 8" id="KW-0378">Hydrolase</keyword>
<keyword evidence="7 8" id="KW-0720">Serine protease</keyword>
<accession>A0ABY3T3H6</accession>